<sequence length="60" mass="6617">MQGINSKLHGRPIKAKLMGKARRSEKMLDRSSLLIRENGHGELASEAEALADMHVLSFSV</sequence>
<organism evidence="2 3">
    <name type="scientific">Paracoccidioides lutzii (strain ATCC MYA-826 / Pb01)</name>
    <name type="common">Paracoccidioides brasiliensis</name>
    <dbReference type="NCBI Taxonomy" id="502779"/>
    <lineage>
        <taxon>Eukaryota</taxon>
        <taxon>Fungi</taxon>
        <taxon>Dikarya</taxon>
        <taxon>Ascomycota</taxon>
        <taxon>Pezizomycotina</taxon>
        <taxon>Eurotiomycetes</taxon>
        <taxon>Eurotiomycetidae</taxon>
        <taxon>Onygenales</taxon>
        <taxon>Ajellomycetaceae</taxon>
        <taxon>Paracoccidioides</taxon>
    </lineage>
</organism>
<feature type="compositionally biased region" description="Basic residues" evidence="1">
    <location>
        <begin position="8"/>
        <end position="21"/>
    </location>
</feature>
<reference evidence="2 3" key="1">
    <citation type="journal article" date="2011" name="PLoS Genet.">
        <title>Comparative genomic analysis of human fungal pathogens causing paracoccidioidomycosis.</title>
        <authorList>
            <person name="Desjardins C.A."/>
            <person name="Champion M.D."/>
            <person name="Holder J.W."/>
            <person name="Muszewska A."/>
            <person name="Goldberg J."/>
            <person name="Bailao A.M."/>
            <person name="Brigido M.M."/>
            <person name="Ferreira M.E."/>
            <person name="Garcia A.M."/>
            <person name="Grynberg M."/>
            <person name="Gujja S."/>
            <person name="Heiman D.I."/>
            <person name="Henn M.R."/>
            <person name="Kodira C.D."/>
            <person name="Leon-Narvaez H."/>
            <person name="Longo L.V."/>
            <person name="Ma L.J."/>
            <person name="Malavazi I."/>
            <person name="Matsuo A.L."/>
            <person name="Morais F.V."/>
            <person name="Pereira M."/>
            <person name="Rodriguez-Brito S."/>
            <person name="Sakthikumar S."/>
            <person name="Salem-Izacc S.M."/>
            <person name="Sykes S.M."/>
            <person name="Teixeira M.M."/>
            <person name="Vallejo M.C."/>
            <person name="Walter M.E."/>
            <person name="Yandava C."/>
            <person name="Young S."/>
            <person name="Zeng Q."/>
            <person name="Zucker J."/>
            <person name="Felipe M.S."/>
            <person name="Goldman G.H."/>
            <person name="Haas B.J."/>
            <person name="McEwen J.G."/>
            <person name="Nino-Vega G."/>
            <person name="Puccia R."/>
            <person name="San-Blas G."/>
            <person name="Soares C.M."/>
            <person name="Birren B.W."/>
            <person name="Cuomo C.A."/>
        </authorList>
    </citation>
    <scope>NUCLEOTIDE SEQUENCE [LARGE SCALE GENOMIC DNA]</scope>
    <source>
        <strain evidence="3">ATCC MYA-826 / Pb01</strain>
    </source>
</reference>
<proteinExistence type="predicted"/>
<gene>
    <name evidence="2" type="ORF">PAAG_02781</name>
</gene>
<dbReference type="HOGENOM" id="CLU_2942391_0_0_1"/>
<dbReference type="RefSeq" id="XP_015701827.1">
    <property type="nucleotide sequence ID" value="XM_015844749.1"/>
</dbReference>
<evidence type="ECO:0000313" key="3">
    <source>
        <dbReference type="Proteomes" id="UP000002059"/>
    </source>
</evidence>
<keyword evidence="3" id="KW-1185">Reference proteome</keyword>
<dbReference type="KEGG" id="pbl:PAAG_02781"/>
<dbReference type="GeneID" id="9098740"/>
<dbReference type="VEuPathDB" id="FungiDB:PAAG_02781"/>
<evidence type="ECO:0000313" key="2">
    <source>
        <dbReference type="EMBL" id="EEH40805.2"/>
    </source>
</evidence>
<dbReference type="EMBL" id="KN293997">
    <property type="protein sequence ID" value="EEH40805.2"/>
    <property type="molecule type" value="Genomic_DNA"/>
</dbReference>
<dbReference type="Proteomes" id="UP000002059">
    <property type="component" value="Partially assembled WGS sequence"/>
</dbReference>
<dbReference type="AlphaFoldDB" id="C1GW86"/>
<dbReference type="OrthoDB" id="10622300at2759"/>
<feature type="region of interest" description="Disordered" evidence="1">
    <location>
        <begin position="1"/>
        <end position="24"/>
    </location>
</feature>
<accession>C1GW86</accession>
<protein>
    <submittedName>
        <fullName evidence="2">Uncharacterized protein</fullName>
    </submittedName>
</protein>
<name>C1GW86_PARBA</name>
<evidence type="ECO:0000256" key="1">
    <source>
        <dbReference type="SAM" id="MobiDB-lite"/>
    </source>
</evidence>